<comment type="caution">
    <text evidence="1">The sequence shown here is derived from an EMBL/GenBank/DDBJ whole genome shotgun (WGS) entry which is preliminary data.</text>
</comment>
<gene>
    <name evidence="1" type="ORF">OFUS_LOCUS18249</name>
</gene>
<dbReference type="EMBL" id="CAIIXF020000009">
    <property type="protein sequence ID" value="CAH1793394.1"/>
    <property type="molecule type" value="Genomic_DNA"/>
</dbReference>
<feature type="non-terminal residue" evidence="1">
    <location>
        <position position="1"/>
    </location>
</feature>
<protein>
    <submittedName>
        <fullName evidence="1">Uncharacterized protein</fullName>
    </submittedName>
</protein>
<evidence type="ECO:0000313" key="1">
    <source>
        <dbReference type="EMBL" id="CAH1793394.1"/>
    </source>
</evidence>
<dbReference type="AlphaFoldDB" id="A0A8J1UPE1"/>
<sequence length="100" mass="11368">PQKDATFSRRSVFPLYLLKEKFRFSSSSSCSSGNENLYTDPLIDDTGLHRLIFVTSTSPYTATAINWSTNPSLQFQAMALSLLEFYIDCLMSLCNQRRLV</sequence>
<proteinExistence type="predicted"/>
<name>A0A8J1UPE1_OWEFU</name>
<keyword evidence="2" id="KW-1185">Reference proteome</keyword>
<reference evidence="1" key="1">
    <citation type="submission" date="2022-03" db="EMBL/GenBank/DDBJ databases">
        <authorList>
            <person name="Martin C."/>
        </authorList>
    </citation>
    <scope>NUCLEOTIDE SEQUENCE</scope>
</reference>
<organism evidence="1 2">
    <name type="scientific">Owenia fusiformis</name>
    <name type="common">Polychaete worm</name>
    <dbReference type="NCBI Taxonomy" id="6347"/>
    <lineage>
        <taxon>Eukaryota</taxon>
        <taxon>Metazoa</taxon>
        <taxon>Spiralia</taxon>
        <taxon>Lophotrochozoa</taxon>
        <taxon>Annelida</taxon>
        <taxon>Polychaeta</taxon>
        <taxon>Sedentaria</taxon>
        <taxon>Canalipalpata</taxon>
        <taxon>Sabellida</taxon>
        <taxon>Oweniida</taxon>
        <taxon>Oweniidae</taxon>
        <taxon>Owenia</taxon>
    </lineage>
</organism>
<evidence type="ECO:0000313" key="2">
    <source>
        <dbReference type="Proteomes" id="UP000749559"/>
    </source>
</evidence>
<accession>A0A8J1UPE1</accession>
<dbReference type="Proteomes" id="UP000749559">
    <property type="component" value="Unassembled WGS sequence"/>
</dbReference>